<dbReference type="PANTHER" id="PTHR30588:SF0">
    <property type="entry name" value="BRANCHED-CHAIN AMINO ACID PERMEASE BRNQ"/>
    <property type="match status" value="1"/>
</dbReference>
<keyword evidence="7 9" id="KW-1133">Transmembrane helix</keyword>
<name>A0A1W1VI38_DESTI</name>
<feature type="transmembrane region" description="Helical" evidence="9">
    <location>
        <begin position="370"/>
        <end position="391"/>
    </location>
</feature>
<dbReference type="NCBIfam" id="TIGR00796">
    <property type="entry name" value="livcs"/>
    <property type="match status" value="1"/>
</dbReference>
<reference evidence="10 11" key="1">
    <citation type="submission" date="2017-04" db="EMBL/GenBank/DDBJ databases">
        <authorList>
            <person name="Afonso C.L."/>
            <person name="Miller P.J."/>
            <person name="Scott M.A."/>
            <person name="Spackman E."/>
            <person name="Goraichik I."/>
            <person name="Dimitrov K.M."/>
            <person name="Suarez D.L."/>
            <person name="Swayne D.E."/>
        </authorList>
    </citation>
    <scope>NUCLEOTIDE SEQUENCE [LARGE SCALE GENOMIC DNA]</scope>
    <source>
        <strain evidence="10 11">DSM 11270</strain>
    </source>
</reference>
<feature type="transmembrane region" description="Helical" evidence="9">
    <location>
        <begin position="153"/>
        <end position="174"/>
    </location>
</feature>
<feature type="transmembrane region" description="Helical" evidence="9">
    <location>
        <begin position="194"/>
        <end position="213"/>
    </location>
</feature>
<dbReference type="GO" id="GO:0015190">
    <property type="term" value="F:L-leucine transmembrane transporter activity"/>
    <property type="evidence" value="ECO:0007669"/>
    <property type="project" value="TreeGrafter"/>
</dbReference>
<evidence type="ECO:0000313" key="11">
    <source>
        <dbReference type="Proteomes" id="UP000192731"/>
    </source>
</evidence>
<feature type="transmembrane region" description="Helical" evidence="9">
    <location>
        <begin position="121"/>
        <end position="141"/>
    </location>
</feature>
<accession>A0A1W1VI38</accession>
<dbReference type="GO" id="GO:0015188">
    <property type="term" value="F:L-isoleucine transmembrane transporter activity"/>
    <property type="evidence" value="ECO:0007669"/>
    <property type="project" value="TreeGrafter"/>
</dbReference>
<evidence type="ECO:0000256" key="4">
    <source>
        <dbReference type="ARBA" id="ARBA00022475"/>
    </source>
</evidence>
<dbReference type="EMBL" id="FWWT01000021">
    <property type="protein sequence ID" value="SMB92890.1"/>
    <property type="molecule type" value="Genomic_DNA"/>
</dbReference>
<comment type="subcellular location">
    <subcellularLocation>
        <location evidence="1 9">Cell membrane</location>
        <topology evidence="1 9">Multi-pass membrane protein</topology>
    </subcellularLocation>
</comment>
<dbReference type="AlphaFoldDB" id="A0A1W1VI38"/>
<keyword evidence="8 9" id="KW-0472">Membrane</keyword>
<evidence type="ECO:0000256" key="1">
    <source>
        <dbReference type="ARBA" id="ARBA00004651"/>
    </source>
</evidence>
<dbReference type="OrthoDB" id="9783920at2"/>
<evidence type="ECO:0000256" key="2">
    <source>
        <dbReference type="ARBA" id="ARBA00008540"/>
    </source>
</evidence>
<feature type="transmembrane region" description="Helical" evidence="9">
    <location>
        <begin position="280"/>
        <end position="301"/>
    </location>
</feature>
<evidence type="ECO:0000256" key="9">
    <source>
        <dbReference type="RuleBase" id="RU362122"/>
    </source>
</evidence>
<comment type="function">
    <text evidence="9">Component of the transport system for branched-chain amino acids.</text>
</comment>
<dbReference type="GO" id="GO:0005886">
    <property type="term" value="C:plasma membrane"/>
    <property type="evidence" value="ECO:0007669"/>
    <property type="project" value="UniProtKB-SubCell"/>
</dbReference>
<keyword evidence="5 9" id="KW-0812">Transmembrane</keyword>
<dbReference type="Pfam" id="PF05525">
    <property type="entry name" value="Branch_AA_trans"/>
    <property type="match status" value="1"/>
</dbReference>
<evidence type="ECO:0000256" key="6">
    <source>
        <dbReference type="ARBA" id="ARBA00022970"/>
    </source>
</evidence>
<dbReference type="GO" id="GO:0015818">
    <property type="term" value="P:isoleucine transport"/>
    <property type="evidence" value="ECO:0007669"/>
    <property type="project" value="TreeGrafter"/>
</dbReference>
<protein>
    <recommendedName>
        <fullName evidence="9">Branched-chain amino acid transport system carrier protein</fullName>
    </recommendedName>
</protein>
<keyword evidence="4" id="KW-1003">Cell membrane</keyword>
<sequence length="440" mass="45979">MKLGKKDILITGLALLAMFLGAGNLIFPPKLGLQAGGSFWPAIFGFIITGVGLPLLGVTAVAKAGGDLELLANRVNPLFSKIITTIVILSIGPMLAIPRTAATTFEVGVAPFLGTTDPATVKMALAVTTLIFFLITLLFVLKPTKILDSVGSILTPFLILFLGIIIFKGISSPLGVASKATLVSPFTKGFLEGYNTMDALASVIFGLAIANSIKGKGIEDKKEVAKVTISAGIIAAIGLSAIYLGISYIGSTTGTLFTGDNPGQLLSFVVDSLLGSTGKLVLALTMALACLTTSIGLVASCGSFFNRLTKGKVSYNTICIITVLISAILANMGLSKILEVSAPLLVTVYPIIIVLVVISLFDGLFKGNRAVYIISITGTVILSLTNLIYSIGTNMGLNLNFIKNALSVLPLYDKGLEWIIPAFLLALVANFVKPSNSSHY</sequence>
<organism evidence="10 11">
    <name type="scientific">Desulfonispora thiosulfatigenes DSM 11270</name>
    <dbReference type="NCBI Taxonomy" id="656914"/>
    <lineage>
        <taxon>Bacteria</taxon>
        <taxon>Bacillati</taxon>
        <taxon>Bacillota</taxon>
        <taxon>Clostridia</taxon>
        <taxon>Eubacteriales</taxon>
        <taxon>Peptococcaceae</taxon>
        <taxon>Desulfonispora</taxon>
    </lineage>
</organism>
<dbReference type="GO" id="GO:0015820">
    <property type="term" value="P:L-leucine transport"/>
    <property type="evidence" value="ECO:0007669"/>
    <property type="project" value="TreeGrafter"/>
</dbReference>
<feature type="transmembrane region" description="Helical" evidence="9">
    <location>
        <begin position="415"/>
        <end position="432"/>
    </location>
</feature>
<feature type="transmembrane region" description="Helical" evidence="9">
    <location>
        <begin position="313"/>
        <end position="334"/>
    </location>
</feature>
<dbReference type="RefSeq" id="WP_084053749.1">
    <property type="nucleotide sequence ID" value="NZ_FWWT01000021.1"/>
</dbReference>
<evidence type="ECO:0000256" key="8">
    <source>
        <dbReference type="ARBA" id="ARBA00023136"/>
    </source>
</evidence>
<keyword evidence="6 9" id="KW-0029">Amino-acid transport</keyword>
<feature type="transmembrane region" description="Helical" evidence="9">
    <location>
        <begin position="225"/>
        <end position="246"/>
    </location>
</feature>
<dbReference type="STRING" id="656914.SAMN00017405_2117"/>
<dbReference type="GO" id="GO:0005304">
    <property type="term" value="F:L-valine transmembrane transporter activity"/>
    <property type="evidence" value="ECO:0007669"/>
    <property type="project" value="TreeGrafter"/>
</dbReference>
<feature type="transmembrane region" description="Helical" evidence="9">
    <location>
        <begin position="39"/>
        <end position="62"/>
    </location>
</feature>
<evidence type="ECO:0000256" key="3">
    <source>
        <dbReference type="ARBA" id="ARBA00022448"/>
    </source>
</evidence>
<dbReference type="InterPro" id="IPR004685">
    <property type="entry name" value="Brnchd-chn_aa_trnsp_Livcs"/>
</dbReference>
<evidence type="ECO:0000313" key="10">
    <source>
        <dbReference type="EMBL" id="SMB92890.1"/>
    </source>
</evidence>
<dbReference type="PANTHER" id="PTHR30588">
    <property type="entry name" value="BRANCHED-CHAIN AMINO ACID TRANSPORT SYSTEM 2 CARRIER PROTEIN"/>
    <property type="match status" value="1"/>
</dbReference>
<feature type="transmembrane region" description="Helical" evidence="9">
    <location>
        <begin position="7"/>
        <end position="27"/>
    </location>
</feature>
<feature type="transmembrane region" description="Helical" evidence="9">
    <location>
        <begin position="340"/>
        <end position="361"/>
    </location>
</feature>
<evidence type="ECO:0000256" key="7">
    <source>
        <dbReference type="ARBA" id="ARBA00022989"/>
    </source>
</evidence>
<dbReference type="Proteomes" id="UP000192731">
    <property type="component" value="Unassembled WGS sequence"/>
</dbReference>
<feature type="transmembrane region" description="Helical" evidence="9">
    <location>
        <begin position="82"/>
        <end position="101"/>
    </location>
</feature>
<comment type="similarity">
    <text evidence="2 9">Belongs to the branched chain amino acid transporter family.</text>
</comment>
<keyword evidence="3 9" id="KW-0813">Transport</keyword>
<evidence type="ECO:0000256" key="5">
    <source>
        <dbReference type="ARBA" id="ARBA00022692"/>
    </source>
</evidence>
<gene>
    <name evidence="10" type="ORF">SAMN00017405_2117</name>
</gene>
<keyword evidence="11" id="KW-1185">Reference proteome</keyword>
<proteinExistence type="inferred from homology"/>